<dbReference type="EMBL" id="CM018048">
    <property type="protein sequence ID" value="KAA8521546.1"/>
    <property type="molecule type" value="Genomic_DNA"/>
</dbReference>
<organism evidence="2 3">
    <name type="scientific">Nyssa sinensis</name>
    <dbReference type="NCBI Taxonomy" id="561372"/>
    <lineage>
        <taxon>Eukaryota</taxon>
        <taxon>Viridiplantae</taxon>
        <taxon>Streptophyta</taxon>
        <taxon>Embryophyta</taxon>
        <taxon>Tracheophyta</taxon>
        <taxon>Spermatophyta</taxon>
        <taxon>Magnoliopsida</taxon>
        <taxon>eudicotyledons</taxon>
        <taxon>Gunneridae</taxon>
        <taxon>Pentapetalae</taxon>
        <taxon>asterids</taxon>
        <taxon>Cornales</taxon>
        <taxon>Nyssaceae</taxon>
        <taxon>Nyssa</taxon>
    </lineage>
</organism>
<gene>
    <name evidence="2" type="ORF">F0562_012219</name>
</gene>
<protein>
    <submittedName>
        <fullName evidence="2">Uncharacterized protein</fullName>
    </submittedName>
</protein>
<sequence>MKLAFERSWFASFEGLNMRQVALDLMVGHSQATQAMAAILDRSENTKKVNKLQVDLDASRSSLRTLEEKYKSLKGKCKEAMEKVSILQAQRNKLVLRVEAMKKEYREAEIAAAQKL</sequence>
<proteinExistence type="predicted"/>
<dbReference type="Proteomes" id="UP000325577">
    <property type="component" value="Linkage Group LG5"/>
</dbReference>
<evidence type="ECO:0000313" key="3">
    <source>
        <dbReference type="Proteomes" id="UP000325577"/>
    </source>
</evidence>
<reference evidence="2 3" key="1">
    <citation type="submission" date="2019-09" db="EMBL/GenBank/DDBJ databases">
        <title>A chromosome-level genome assembly of the Chinese tupelo Nyssa sinensis.</title>
        <authorList>
            <person name="Yang X."/>
            <person name="Kang M."/>
            <person name="Yang Y."/>
            <person name="Xiong H."/>
            <person name="Wang M."/>
            <person name="Zhang Z."/>
            <person name="Wang Z."/>
            <person name="Wu H."/>
            <person name="Ma T."/>
            <person name="Liu J."/>
            <person name="Xi Z."/>
        </authorList>
    </citation>
    <scope>NUCLEOTIDE SEQUENCE [LARGE SCALE GENOMIC DNA]</scope>
    <source>
        <strain evidence="2">J267</strain>
        <tissue evidence="2">Leaf</tissue>
    </source>
</reference>
<accession>A0A5J4ZUK7</accession>
<dbReference type="AlphaFoldDB" id="A0A5J4ZUK7"/>
<evidence type="ECO:0000313" key="2">
    <source>
        <dbReference type="EMBL" id="KAA8521546.1"/>
    </source>
</evidence>
<name>A0A5J4ZUK7_9ASTE</name>
<evidence type="ECO:0000256" key="1">
    <source>
        <dbReference type="SAM" id="Coils"/>
    </source>
</evidence>
<keyword evidence="1" id="KW-0175">Coiled coil</keyword>
<feature type="coiled-coil region" evidence="1">
    <location>
        <begin position="49"/>
        <end position="111"/>
    </location>
</feature>
<keyword evidence="3" id="KW-1185">Reference proteome</keyword>